<evidence type="ECO:0000256" key="1">
    <source>
        <dbReference type="ARBA" id="ARBA00007727"/>
    </source>
</evidence>
<evidence type="ECO:0000313" key="3">
    <source>
        <dbReference type="EMBL" id="KAG5587100.1"/>
    </source>
</evidence>
<dbReference type="InterPro" id="IPR026057">
    <property type="entry name" value="TBL_C"/>
</dbReference>
<dbReference type="OrthoDB" id="630188at2759"/>
<dbReference type="GO" id="GO:0005794">
    <property type="term" value="C:Golgi apparatus"/>
    <property type="evidence" value="ECO:0007669"/>
    <property type="project" value="TreeGrafter"/>
</dbReference>
<accession>A0A9J5XIJ6</accession>
<feature type="domain" description="Trichome birefringence-like C-terminal" evidence="2">
    <location>
        <begin position="3"/>
        <end position="146"/>
    </location>
</feature>
<evidence type="ECO:0000313" key="4">
    <source>
        <dbReference type="Proteomes" id="UP000824120"/>
    </source>
</evidence>
<comment type="similarity">
    <text evidence="1">Belongs to the PC-esterase family. TBL subfamily.</text>
</comment>
<dbReference type="PANTHER" id="PTHR32285">
    <property type="entry name" value="PROTEIN TRICHOME BIREFRINGENCE-LIKE 9-RELATED"/>
    <property type="match status" value="1"/>
</dbReference>
<protein>
    <recommendedName>
        <fullName evidence="2">Trichome birefringence-like C-terminal domain-containing protein</fullName>
    </recommendedName>
</protein>
<dbReference type="GO" id="GO:0016413">
    <property type="term" value="F:O-acetyltransferase activity"/>
    <property type="evidence" value="ECO:0007669"/>
    <property type="project" value="InterPro"/>
</dbReference>
<sequence>MMMDVETAFQKSIVTLVDWIGHEVNMSKTKIFFRTYSPVRFRGGDWKTGCSCHLETLPDLLSPQESLRNSFEYMTVIHVLSQLSNKSKARNMSLLNVTGMTSRRRDGHLSLYYLGPKVGPVSPHKQDCSHWCLPGVPDSWNELLYAILLKQELAQEKMSKSTSQSAE</sequence>
<evidence type="ECO:0000259" key="2">
    <source>
        <dbReference type="Pfam" id="PF13839"/>
    </source>
</evidence>
<dbReference type="InterPro" id="IPR029962">
    <property type="entry name" value="TBL"/>
</dbReference>
<dbReference type="AlphaFoldDB" id="A0A9J5XIJ6"/>
<name>A0A9J5XIJ6_SOLCO</name>
<dbReference type="PANTHER" id="PTHR32285:SF359">
    <property type="entry name" value="PROTEIN TRICHOME BIREFRINGENCE-LIKE 11"/>
    <property type="match status" value="1"/>
</dbReference>
<comment type="caution">
    <text evidence="3">The sequence shown here is derived from an EMBL/GenBank/DDBJ whole genome shotgun (WGS) entry which is preliminary data.</text>
</comment>
<keyword evidence="4" id="KW-1185">Reference proteome</keyword>
<proteinExistence type="inferred from homology"/>
<dbReference type="Proteomes" id="UP000824120">
    <property type="component" value="Chromosome 9"/>
</dbReference>
<reference evidence="3 4" key="1">
    <citation type="submission" date="2020-09" db="EMBL/GenBank/DDBJ databases">
        <title>De no assembly of potato wild relative species, Solanum commersonii.</title>
        <authorList>
            <person name="Cho K."/>
        </authorList>
    </citation>
    <scope>NUCLEOTIDE SEQUENCE [LARGE SCALE GENOMIC DNA]</scope>
    <source>
        <strain evidence="3">LZ3.2</strain>
        <tissue evidence="3">Leaf</tissue>
    </source>
</reference>
<organism evidence="3 4">
    <name type="scientific">Solanum commersonii</name>
    <name type="common">Commerson's wild potato</name>
    <name type="synonym">Commerson's nightshade</name>
    <dbReference type="NCBI Taxonomy" id="4109"/>
    <lineage>
        <taxon>Eukaryota</taxon>
        <taxon>Viridiplantae</taxon>
        <taxon>Streptophyta</taxon>
        <taxon>Embryophyta</taxon>
        <taxon>Tracheophyta</taxon>
        <taxon>Spermatophyta</taxon>
        <taxon>Magnoliopsida</taxon>
        <taxon>eudicotyledons</taxon>
        <taxon>Gunneridae</taxon>
        <taxon>Pentapetalae</taxon>
        <taxon>asterids</taxon>
        <taxon>lamiids</taxon>
        <taxon>Solanales</taxon>
        <taxon>Solanaceae</taxon>
        <taxon>Solanoideae</taxon>
        <taxon>Solaneae</taxon>
        <taxon>Solanum</taxon>
    </lineage>
</organism>
<dbReference type="EMBL" id="JACXVP010000009">
    <property type="protein sequence ID" value="KAG5587100.1"/>
    <property type="molecule type" value="Genomic_DNA"/>
</dbReference>
<gene>
    <name evidence="3" type="ORF">H5410_047534</name>
</gene>
<dbReference type="Pfam" id="PF13839">
    <property type="entry name" value="PC-Esterase"/>
    <property type="match status" value="1"/>
</dbReference>